<name>A0ABX2ZW45_9BACI</name>
<reference evidence="2 3" key="1">
    <citation type="submission" date="2016-07" db="EMBL/GenBank/DDBJ databases">
        <authorList>
            <person name="Townsley L."/>
            <person name="Shank E.A."/>
        </authorList>
    </citation>
    <scope>NUCLEOTIDE SEQUENCE [LARGE SCALE GENOMIC DNA]</scope>
    <source>
        <strain evidence="2 3">CH01</strain>
    </source>
</reference>
<dbReference type="SUPFAM" id="SSF52821">
    <property type="entry name" value="Rhodanese/Cell cycle control phosphatase"/>
    <property type="match status" value="1"/>
</dbReference>
<dbReference type="InterPro" id="IPR050229">
    <property type="entry name" value="GlpE_sulfurtransferase"/>
</dbReference>
<feature type="domain" description="Rhodanese" evidence="1">
    <location>
        <begin position="15"/>
        <end position="98"/>
    </location>
</feature>
<dbReference type="InterPro" id="IPR001763">
    <property type="entry name" value="Rhodanese-like_dom"/>
</dbReference>
<evidence type="ECO:0000313" key="3">
    <source>
        <dbReference type="Proteomes" id="UP000094580"/>
    </source>
</evidence>
<dbReference type="PROSITE" id="PS50206">
    <property type="entry name" value="RHODANESE_3"/>
    <property type="match status" value="1"/>
</dbReference>
<proteinExistence type="predicted"/>
<evidence type="ECO:0000259" key="1">
    <source>
        <dbReference type="PROSITE" id="PS50206"/>
    </source>
</evidence>
<dbReference type="Pfam" id="PF00581">
    <property type="entry name" value="Rhodanese"/>
    <property type="match status" value="1"/>
</dbReference>
<dbReference type="EMBL" id="MDKC01000001">
    <property type="protein sequence ID" value="ODG93975.1"/>
    <property type="molecule type" value="Genomic_DNA"/>
</dbReference>
<dbReference type="PANTHER" id="PTHR43031:SF17">
    <property type="entry name" value="SULFURTRANSFERASE YTWF-RELATED"/>
    <property type="match status" value="1"/>
</dbReference>
<protein>
    <submittedName>
        <fullName evidence="2">Rhodanese</fullName>
    </submittedName>
</protein>
<sequence>MREMTAEKLEELLKNGNSLNIIDVREADEVANGMIPGATHIPLGLIEFRMADLDKNNEYIVVCHAGGRSSRAVQFLESHGFNVVNMTGGMLAWTGEIE</sequence>
<dbReference type="RefSeq" id="WP_069032152.1">
    <property type="nucleotide sequence ID" value="NZ_MDKC01000001.1"/>
</dbReference>
<dbReference type="Gene3D" id="3.40.250.10">
    <property type="entry name" value="Rhodanese-like domain"/>
    <property type="match status" value="1"/>
</dbReference>
<accession>A0ABX2ZW45</accession>
<dbReference type="Proteomes" id="UP000094580">
    <property type="component" value="Unassembled WGS sequence"/>
</dbReference>
<evidence type="ECO:0000313" key="2">
    <source>
        <dbReference type="EMBL" id="ODG93975.1"/>
    </source>
</evidence>
<keyword evidence="3" id="KW-1185">Reference proteome</keyword>
<comment type="caution">
    <text evidence="2">The sequence shown here is derived from an EMBL/GenBank/DDBJ whole genome shotgun (WGS) entry which is preliminary data.</text>
</comment>
<organism evidence="2 3">
    <name type="scientific">Gottfriedia luciferensis</name>
    <dbReference type="NCBI Taxonomy" id="178774"/>
    <lineage>
        <taxon>Bacteria</taxon>
        <taxon>Bacillati</taxon>
        <taxon>Bacillota</taxon>
        <taxon>Bacilli</taxon>
        <taxon>Bacillales</taxon>
        <taxon>Bacillaceae</taxon>
        <taxon>Gottfriedia</taxon>
    </lineage>
</organism>
<dbReference type="SMART" id="SM00450">
    <property type="entry name" value="RHOD"/>
    <property type="match status" value="1"/>
</dbReference>
<gene>
    <name evidence="2" type="ORF">BED47_02050</name>
</gene>
<dbReference type="InterPro" id="IPR036873">
    <property type="entry name" value="Rhodanese-like_dom_sf"/>
</dbReference>
<dbReference type="PANTHER" id="PTHR43031">
    <property type="entry name" value="FAD-DEPENDENT OXIDOREDUCTASE"/>
    <property type="match status" value="1"/>
</dbReference>
<dbReference type="CDD" id="cd00158">
    <property type="entry name" value="RHOD"/>
    <property type="match status" value="1"/>
</dbReference>